<gene>
    <name evidence="5" type="ORF">CKF48_17140</name>
</gene>
<keyword evidence="4" id="KW-0812">Transmembrane</keyword>
<comment type="subcellular location">
    <subcellularLocation>
        <location evidence="1">Membrane</location>
        <topology evidence="1">Multi-pass membrane protein</topology>
    </subcellularLocation>
</comment>
<keyword evidence="6" id="KW-1185">Reference proteome</keyword>
<dbReference type="NCBIfam" id="NF009314">
    <property type="entry name" value="PRK12674.1-2"/>
    <property type="match status" value="1"/>
</dbReference>
<keyword evidence="4" id="KW-1133">Transmembrane helix</keyword>
<dbReference type="InterPro" id="IPR005133">
    <property type="entry name" value="PhaG_MnhG_YufB"/>
</dbReference>
<evidence type="ECO:0000313" key="6">
    <source>
        <dbReference type="Proteomes" id="UP000215137"/>
    </source>
</evidence>
<dbReference type="EMBL" id="CP022983">
    <property type="protein sequence ID" value="ASV68865.1"/>
    <property type="molecule type" value="Genomic_DNA"/>
</dbReference>
<evidence type="ECO:0000256" key="4">
    <source>
        <dbReference type="SAM" id="Phobius"/>
    </source>
</evidence>
<evidence type="ECO:0000256" key="3">
    <source>
        <dbReference type="ARBA" id="ARBA00022449"/>
    </source>
</evidence>
<evidence type="ECO:0000256" key="1">
    <source>
        <dbReference type="ARBA" id="ARBA00004141"/>
    </source>
</evidence>
<reference evidence="5 6" key="1">
    <citation type="submission" date="2017-08" db="EMBL/GenBank/DDBJ databases">
        <title>Complete Genome Sequence of Bacillus kochii Oregon-R-modENCODE STRAIN BDGP4, isolated from Drosophila melanogaster gut.</title>
        <authorList>
            <person name="Wan K.H."/>
            <person name="Yu C."/>
            <person name="Park S."/>
            <person name="Hammonds A.S."/>
            <person name="Booth B.W."/>
            <person name="Celniker S.E."/>
        </authorList>
    </citation>
    <scope>NUCLEOTIDE SEQUENCE [LARGE SCALE GENOMIC DNA]</scope>
    <source>
        <strain evidence="5 6">BDGP4</strain>
    </source>
</reference>
<dbReference type="NCBIfam" id="TIGR01300">
    <property type="entry name" value="CPA3_mnhG_phaG"/>
    <property type="match status" value="1"/>
</dbReference>
<feature type="transmembrane region" description="Helical" evidence="4">
    <location>
        <begin position="45"/>
        <end position="64"/>
    </location>
</feature>
<dbReference type="GO" id="GO:0016020">
    <property type="term" value="C:membrane"/>
    <property type="evidence" value="ECO:0007669"/>
    <property type="project" value="UniProtKB-SubCell"/>
</dbReference>
<proteinExistence type="inferred from homology"/>
<keyword evidence="3" id="KW-0813">Transport</keyword>
<evidence type="ECO:0000256" key="2">
    <source>
        <dbReference type="ARBA" id="ARBA00008404"/>
    </source>
</evidence>
<feature type="transmembrane region" description="Helical" evidence="4">
    <location>
        <begin position="70"/>
        <end position="91"/>
    </location>
</feature>
<dbReference type="PANTHER" id="PTHR34703:SF1">
    <property type="entry name" value="ANTIPORTER SUBUNIT MNHG2-RELATED"/>
    <property type="match status" value="1"/>
</dbReference>
<dbReference type="GeneID" id="97217116"/>
<dbReference type="KEGG" id="bko:CKF48_17140"/>
<dbReference type="AlphaFoldDB" id="A0A248TL46"/>
<dbReference type="GO" id="GO:0015385">
    <property type="term" value="F:sodium:proton antiporter activity"/>
    <property type="evidence" value="ECO:0007669"/>
    <property type="project" value="TreeGrafter"/>
</dbReference>
<dbReference type="Pfam" id="PF03334">
    <property type="entry name" value="PhaG_MnhG_YufB"/>
    <property type="match status" value="1"/>
</dbReference>
<dbReference type="PANTHER" id="PTHR34703">
    <property type="entry name" value="ANTIPORTER SUBUNIT MNHG2-RELATED"/>
    <property type="match status" value="1"/>
</dbReference>
<sequence>MNLTVTSELGAGILIIIGTLFSFLSAIGILRLPDVYTRSHAASKSSTIGVLFTLVGTLIFFLVHEGVFSIRLILVIFFVFLTAPVSAHLISRSAYRSKVPMADVTVQDELKKVLVGKDREGDQS</sequence>
<keyword evidence="4" id="KW-0472">Membrane</keyword>
<name>A0A248TL46_9BACI</name>
<dbReference type="OrthoDB" id="9806575at2"/>
<protein>
    <submittedName>
        <fullName evidence="5">Na+/H+ antiporter subunit G</fullName>
    </submittedName>
</protein>
<feature type="transmembrane region" description="Helical" evidence="4">
    <location>
        <begin position="12"/>
        <end position="33"/>
    </location>
</feature>
<dbReference type="Proteomes" id="UP000215137">
    <property type="component" value="Chromosome"/>
</dbReference>
<accession>A0A248TL46</accession>
<comment type="similarity">
    <text evidence="2">Belongs to the CPA3 antiporters (TC 2.A.63) subunit G family.</text>
</comment>
<keyword evidence="3" id="KW-0050">Antiport</keyword>
<evidence type="ECO:0000313" key="5">
    <source>
        <dbReference type="EMBL" id="ASV68865.1"/>
    </source>
</evidence>
<dbReference type="RefSeq" id="WP_095372431.1">
    <property type="nucleotide sequence ID" value="NZ_CANMJM010000001.1"/>
</dbReference>
<organism evidence="5 6">
    <name type="scientific">Cytobacillus kochii</name>
    <dbReference type="NCBI Taxonomy" id="859143"/>
    <lineage>
        <taxon>Bacteria</taxon>
        <taxon>Bacillati</taxon>
        <taxon>Bacillota</taxon>
        <taxon>Bacilli</taxon>
        <taxon>Bacillales</taxon>
        <taxon>Bacillaceae</taxon>
        <taxon>Cytobacillus</taxon>
    </lineage>
</organism>